<dbReference type="EMBL" id="CAJNOM010004618">
    <property type="protein sequence ID" value="CAF1657309.1"/>
    <property type="molecule type" value="Genomic_DNA"/>
</dbReference>
<evidence type="ECO:0000256" key="1">
    <source>
        <dbReference type="SAM" id="SignalP"/>
    </source>
</evidence>
<feature type="signal peptide" evidence="1">
    <location>
        <begin position="1"/>
        <end position="16"/>
    </location>
</feature>
<accession>A0A816FA68</accession>
<dbReference type="OrthoDB" id="10059939at2759"/>
<keyword evidence="3" id="KW-1185">Reference proteome</keyword>
<name>A0A816FA68_9BILA</name>
<evidence type="ECO:0008006" key="4">
    <source>
        <dbReference type="Google" id="ProtNLM"/>
    </source>
</evidence>
<feature type="chain" id="PRO_5032790471" description="Secreted protein" evidence="1">
    <location>
        <begin position="17"/>
        <end position="76"/>
    </location>
</feature>
<organism evidence="2 3">
    <name type="scientific">Adineta steineri</name>
    <dbReference type="NCBI Taxonomy" id="433720"/>
    <lineage>
        <taxon>Eukaryota</taxon>
        <taxon>Metazoa</taxon>
        <taxon>Spiralia</taxon>
        <taxon>Gnathifera</taxon>
        <taxon>Rotifera</taxon>
        <taxon>Eurotatoria</taxon>
        <taxon>Bdelloidea</taxon>
        <taxon>Adinetida</taxon>
        <taxon>Adinetidae</taxon>
        <taxon>Adineta</taxon>
    </lineage>
</organism>
<protein>
    <recommendedName>
        <fullName evidence="4">Secreted protein</fullName>
    </recommendedName>
</protein>
<dbReference type="Proteomes" id="UP000663832">
    <property type="component" value="Unassembled WGS sequence"/>
</dbReference>
<proteinExistence type="predicted"/>
<sequence>MFWIIFLFSLFSIHDSIRISLIKDNILIGVISKSLLDLTQDQCICEMLNSDESIYALNYFSTNQTCQLLYSNITST</sequence>
<reference evidence="2" key="1">
    <citation type="submission" date="2021-02" db="EMBL/GenBank/DDBJ databases">
        <authorList>
            <person name="Nowell W R."/>
        </authorList>
    </citation>
    <scope>NUCLEOTIDE SEQUENCE</scope>
</reference>
<feature type="non-terminal residue" evidence="2">
    <location>
        <position position="76"/>
    </location>
</feature>
<gene>
    <name evidence="2" type="ORF">QVE165_LOCUS62556</name>
</gene>
<keyword evidence="1" id="KW-0732">Signal</keyword>
<evidence type="ECO:0000313" key="2">
    <source>
        <dbReference type="EMBL" id="CAF1657309.1"/>
    </source>
</evidence>
<comment type="caution">
    <text evidence="2">The sequence shown here is derived from an EMBL/GenBank/DDBJ whole genome shotgun (WGS) entry which is preliminary data.</text>
</comment>
<dbReference type="AlphaFoldDB" id="A0A816FA68"/>
<evidence type="ECO:0000313" key="3">
    <source>
        <dbReference type="Proteomes" id="UP000663832"/>
    </source>
</evidence>